<dbReference type="GO" id="GO:0010181">
    <property type="term" value="F:FMN binding"/>
    <property type="evidence" value="ECO:0007669"/>
    <property type="project" value="UniProtKB-UniRule"/>
</dbReference>
<dbReference type="RefSeq" id="WP_034648580.1">
    <property type="nucleotide sequence ID" value="NZ_BCVB01000008.1"/>
</dbReference>
<dbReference type="Proteomes" id="UP000031829">
    <property type="component" value="Chromosome"/>
</dbReference>
<dbReference type="KEGG" id="bmeg:BG04_1870"/>
<comment type="cofactor">
    <cofactor evidence="1 8">
        <name>FMN</name>
        <dbReference type="ChEBI" id="CHEBI:58210"/>
    </cofactor>
</comment>
<comment type="similarity">
    <text evidence="3 8">Belongs to the flavodoxin family.</text>
</comment>
<proteinExistence type="inferred from homology"/>
<dbReference type="AlphaFoldDB" id="A0A0B6AEV3"/>
<dbReference type="HOGENOM" id="CLU_051402_4_2_9"/>
<keyword evidence="4 8" id="KW-0813">Transport</keyword>
<evidence type="ECO:0000256" key="8">
    <source>
        <dbReference type="RuleBase" id="RU367037"/>
    </source>
</evidence>
<dbReference type="NCBIfam" id="TIGR01753">
    <property type="entry name" value="flav_short"/>
    <property type="match status" value="1"/>
</dbReference>
<dbReference type="NCBIfam" id="NF005216">
    <property type="entry name" value="PRK06703.1"/>
    <property type="match status" value="1"/>
</dbReference>
<accession>A0A0B6AEV3</accession>
<name>A0A0B6AEV3_PRIM2</name>
<keyword evidence="7 8" id="KW-0249">Electron transport</keyword>
<dbReference type="GeneID" id="93645335"/>
<comment type="function">
    <text evidence="2 8">Low-potential electron donor to a number of redox enzymes.</text>
</comment>
<dbReference type="InterPro" id="IPR029039">
    <property type="entry name" value="Flavoprotein-like_sf"/>
</dbReference>
<reference evidence="9 10" key="1">
    <citation type="journal article" date="2015" name="Genome Announc.">
        <title>Complete genome sequences for 35 biothreat assay-relevant bacillus species.</title>
        <authorList>
            <person name="Johnson S.L."/>
            <person name="Daligault H.E."/>
            <person name="Davenport K.W."/>
            <person name="Jaissle J."/>
            <person name="Frey K.G."/>
            <person name="Ladner J.T."/>
            <person name="Broomall S.M."/>
            <person name="Bishop-Lilly K.A."/>
            <person name="Bruce D.C."/>
            <person name="Gibbons H.S."/>
            <person name="Coyne S.R."/>
            <person name="Lo C.C."/>
            <person name="Meincke L."/>
            <person name="Munk A.C."/>
            <person name="Koroleva G.I."/>
            <person name="Rosenzweig C.N."/>
            <person name="Palacios G.F."/>
            <person name="Redden C.L."/>
            <person name="Minogue T.D."/>
            <person name="Chain P.S."/>
        </authorList>
    </citation>
    <scope>NUCLEOTIDE SEQUENCE [LARGE SCALE GENOMIC DNA]</scope>
    <source>
        <strain evidence="10">ATCC 14581 / DSM 32 / JCM 2506 / NBRC 15308 / NCIMB 9376 / NCTC 10342 / NRRL B-14308 / VKM B-512</strain>
    </source>
</reference>
<keyword evidence="5 8" id="KW-0285">Flavoprotein</keyword>
<dbReference type="InterPro" id="IPR050619">
    <property type="entry name" value="Flavodoxin"/>
</dbReference>
<dbReference type="Pfam" id="PF00258">
    <property type="entry name" value="Flavodoxin_1"/>
    <property type="match status" value="1"/>
</dbReference>
<protein>
    <recommendedName>
        <fullName evidence="8">Flavodoxin</fullName>
    </recommendedName>
</protein>
<dbReference type="GO" id="GO:0009055">
    <property type="term" value="F:electron transfer activity"/>
    <property type="evidence" value="ECO:0007669"/>
    <property type="project" value="UniProtKB-UniRule"/>
</dbReference>
<dbReference type="PROSITE" id="PS50902">
    <property type="entry name" value="FLAVODOXIN_LIKE"/>
    <property type="match status" value="1"/>
</dbReference>
<evidence type="ECO:0000256" key="2">
    <source>
        <dbReference type="ARBA" id="ARBA00003297"/>
    </source>
</evidence>
<evidence type="ECO:0000256" key="7">
    <source>
        <dbReference type="ARBA" id="ARBA00022982"/>
    </source>
</evidence>
<gene>
    <name evidence="9" type="ORF">BG04_1870</name>
</gene>
<dbReference type="GO" id="GO:0016651">
    <property type="term" value="F:oxidoreductase activity, acting on NAD(P)H"/>
    <property type="evidence" value="ECO:0007669"/>
    <property type="project" value="UniProtKB-ARBA"/>
</dbReference>
<evidence type="ECO:0000256" key="5">
    <source>
        <dbReference type="ARBA" id="ARBA00022630"/>
    </source>
</evidence>
<dbReference type="InterPro" id="IPR010087">
    <property type="entry name" value="Flav_short"/>
</dbReference>
<evidence type="ECO:0000256" key="3">
    <source>
        <dbReference type="ARBA" id="ARBA00005267"/>
    </source>
</evidence>
<evidence type="ECO:0000256" key="6">
    <source>
        <dbReference type="ARBA" id="ARBA00022643"/>
    </source>
</evidence>
<organism evidence="9 10">
    <name type="scientific">Priestia megaterium (strain ATCC 14581 / DSM 32 / CCUG 1817 / JCM 2506 / NBRC 15308 / NCIMB 9376 / NCTC 10342 / NRRL B-14308 / VKM B-512 / Ford 19)</name>
    <name type="common">Bacillus megaterium</name>
    <dbReference type="NCBI Taxonomy" id="1348623"/>
    <lineage>
        <taxon>Bacteria</taxon>
        <taxon>Bacillati</taxon>
        <taxon>Bacillota</taxon>
        <taxon>Bacilli</taxon>
        <taxon>Bacillales</taxon>
        <taxon>Bacillaceae</taxon>
        <taxon>Priestia</taxon>
    </lineage>
</organism>
<evidence type="ECO:0000313" key="10">
    <source>
        <dbReference type="Proteomes" id="UP000031829"/>
    </source>
</evidence>
<dbReference type="NCBIfam" id="NF005246">
    <property type="entry name" value="PRK06756.1"/>
    <property type="match status" value="1"/>
</dbReference>
<dbReference type="PANTHER" id="PTHR42809">
    <property type="entry name" value="FLAVODOXIN 2"/>
    <property type="match status" value="1"/>
</dbReference>
<evidence type="ECO:0000256" key="1">
    <source>
        <dbReference type="ARBA" id="ARBA00001917"/>
    </source>
</evidence>
<dbReference type="PANTHER" id="PTHR42809:SF1">
    <property type="entry name" value="FLAVODOXIN 1"/>
    <property type="match status" value="1"/>
</dbReference>
<evidence type="ECO:0000256" key="4">
    <source>
        <dbReference type="ARBA" id="ARBA00022448"/>
    </source>
</evidence>
<evidence type="ECO:0000313" key="9">
    <source>
        <dbReference type="EMBL" id="AJI22031.1"/>
    </source>
</evidence>
<dbReference type="Gene3D" id="3.40.50.360">
    <property type="match status" value="1"/>
</dbReference>
<dbReference type="EMBL" id="CP009920">
    <property type="protein sequence ID" value="AJI22031.1"/>
    <property type="molecule type" value="Genomic_DNA"/>
</dbReference>
<dbReference type="InterPro" id="IPR008254">
    <property type="entry name" value="Flavodoxin/NO_synth"/>
</dbReference>
<keyword evidence="6 8" id="KW-0288">FMN</keyword>
<sequence>MKEILLAYASMSGNTEAIADLIEEELVKHGLHVKRAEVYDIDASDLVSAESIIFGAYTWGDGELPDDFLDLYDEMDDIDLSQKQMAVFGSGDSSYDVFCGAVDLIEEKIKRRNGNIAVPGLKIELSPFGEDIEKCKIFAKGFAQVVAKSAAS</sequence>
<dbReference type="SUPFAM" id="SSF52218">
    <property type="entry name" value="Flavoproteins"/>
    <property type="match status" value="1"/>
</dbReference>